<evidence type="ECO:0000313" key="6">
    <source>
        <dbReference type="Proteomes" id="UP000287651"/>
    </source>
</evidence>
<keyword evidence="2" id="KW-0808">Transferase</keyword>
<dbReference type="Proteomes" id="UP000287651">
    <property type="component" value="Unassembled WGS sequence"/>
</dbReference>
<dbReference type="GO" id="GO:0008171">
    <property type="term" value="F:O-methyltransferase activity"/>
    <property type="evidence" value="ECO:0007669"/>
    <property type="project" value="InterPro"/>
</dbReference>
<dbReference type="InterPro" id="IPR029063">
    <property type="entry name" value="SAM-dependent_MTases_sf"/>
</dbReference>
<keyword evidence="3" id="KW-0949">S-adenosyl-L-methionine</keyword>
<dbReference type="InterPro" id="IPR001077">
    <property type="entry name" value="COMT_C"/>
</dbReference>
<dbReference type="Pfam" id="PF00891">
    <property type="entry name" value="Methyltransf_2"/>
    <property type="match status" value="1"/>
</dbReference>
<evidence type="ECO:0000256" key="3">
    <source>
        <dbReference type="ARBA" id="ARBA00022691"/>
    </source>
</evidence>
<keyword evidence="1" id="KW-0489">Methyltransferase</keyword>
<dbReference type="InterPro" id="IPR016461">
    <property type="entry name" value="COMT-like"/>
</dbReference>
<evidence type="ECO:0000256" key="2">
    <source>
        <dbReference type="ARBA" id="ARBA00022679"/>
    </source>
</evidence>
<dbReference type="PANTHER" id="PTHR11746">
    <property type="entry name" value="O-METHYLTRANSFERASE"/>
    <property type="match status" value="1"/>
</dbReference>
<dbReference type="SUPFAM" id="SSF53335">
    <property type="entry name" value="S-adenosyl-L-methionine-dependent methyltransferases"/>
    <property type="match status" value="1"/>
</dbReference>
<evidence type="ECO:0000313" key="5">
    <source>
        <dbReference type="EMBL" id="RRT80363.1"/>
    </source>
</evidence>
<protein>
    <recommendedName>
        <fullName evidence="4">O-methyltransferase C-terminal domain-containing protein</fullName>
    </recommendedName>
</protein>
<proteinExistence type="predicted"/>
<dbReference type="Gene3D" id="3.40.50.150">
    <property type="entry name" value="Vaccinia Virus protein VP39"/>
    <property type="match status" value="1"/>
</dbReference>
<dbReference type="PROSITE" id="PS51683">
    <property type="entry name" value="SAM_OMT_II"/>
    <property type="match status" value="1"/>
</dbReference>
<dbReference type="GO" id="GO:0032259">
    <property type="term" value="P:methylation"/>
    <property type="evidence" value="ECO:0007669"/>
    <property type="project" value="UniProtKB-KW"/>
</dbReference>
<comment type="caution">
    <text evidence="5">The sequence shown here is derived from an EMBL/GenBank/DDBJ whole genome shotgun (WGS) entry which is preliminary data.</text>
</comment>
<dbReference type="AlphaFoldDB" id="A0A427AVV3"/>
<dbReference type="EMBL" id="AMZH03001161">
    <property type="protein sequence ID" value="RRT80363.1"/>
    <property type="molecule type" value="Genomic_DNA"/>
</dbReference>
<evidence type="ECO:0000259" key="4">
    <source>
        <dbReference type="Pfam" id="PF00891"/>
    </source>
</evidence>
<evidence type="ECO:0000256" key="1">
    <source>
        <dbReference type="ARBA" id="ARBA00022603"/>
    </source>
</evidence>
<name>A0A427AVV3_ENSVE</name>
<reference evidence="5 6" key="1">
    <citation type="journal article" date="2014" name="Agronomy (Basel)">
        <title>A Draft Genome Sequence for Ensete ventricosum, the Drought-Tolerant Tree Against Hunger.</title>
        <authorList>
            <person name="Harrison J."/>
            <person name="Moore K.A."/>
            <person name="Paszkiewicz K."/>
            <person name="Jones T."/>
            <person name="Grant M."/>
            <person name="Ambacheew D."/>
            <person name="Muzemil S."/>
            <person name="Studholme D.J."/>
        </authorList>
    </citation>
    <scope>NUCLEOTIDE SEQUENCE [LARGE SCALE GENOMIC DNA]</scope>
</reference>
<organism evidence="5 6">
    <name type="scientific">Ensete ventricosum</name>
    <name type="common">Abyssinian banana</name>
    <name type="synonym">Musa ensete</name>
    <dbReference type="NCBI Taxonomy" id="4639"/>
    <lineage>
        <taxon>Eukaryota</taxon>
        <taxon>Viridiplantae</taxon>
        <taxon>Streptophyta</taxon>
        <taxon>Embryophyta</taxon>
        <taxon>Tracheophyta</taxon>
        <taxon>Spermatophyta</taxon>
        <taxon>Magnoliopsida</taxon>
        <taxon>Liliopsida</taxon>
        <taxon>Zingiberales</taxon>
        <taxon>Musaceae</taxon>
        <taxon>Ensete</taxon>
    </lineage>
</organism>
<feature type="domain" description="O-methyltransferase C-terminal" evidence="4">
    <location>
        <begin position="44"/>
        <end position="136"/>
    </location>
</feature>
<accession>A0A427AVV3</accession>
<gene>
    <name evidence="5" type="ORF">B296_00001790</name>
</gene>
<sequence length="209" mass="22671">MFGHVGFTALHSKGLVMLDLPLGRKSSVISPGDERSLSRFGFMDPVLEGGIPFKKAHGITAFEHHGNDPRFNSLFNDSTRNHSIILNKQPLETYRGFDDVKVLVHVGGGTGATLHMITSKHSHIKGINFDLPHVISGPALRQCSRCYPFLLHPSFASTGLAALSLNPVDTTYASLVLRDNLPAAPIVGRASRPQSIATAHPRCLPLQHT</sequence>